<evidence type="ECO:0000313" key="2">
    <source>
        <dbReference type="EMBL" id="KAE8317534.1"/>
    </source>
</evidence>
<sequence>MISQSKSLSKTRVSFHMSQIVVIPHSRLPLALALWLGSGAPVILAVMTLGTSFLVDIVVMSFEIILGLKPLCSGTACYNHSIDWQRIYLVLELRDPTVTQVQYVVPRANVVQK</sequence>
<reference evidence="3" key="1">
    <citation type="submission" date="2019-04" db="EMBL/GenBank/DDBJ databases">
        <title>Friends and foes A comparative genomics studyof 23 Aspergillus species from section Flavi.</title>
        <authorList>
            <consortium name="DOE Joint Genome Institute"/>
            <person name="Kjaerbolling I."/>
            <person name="Vesth T."/>
            <person name="Frisvad J.C."/>
            <person name="Nybo J.L."/>
            <person name="Theobald S."/>
            <person name="Kildgaard S."/>
            <person name="Isbrandt T."/>
            <person name="Kuo A."/>
            <person name="Sato A."/>
            <person name="Lyhne E.K."/>
            <person name="Kogle M.E."/>
            <person name="Wiebenga A."/>
            <person name="Kun R.S."/>
            <person name="Lubbers R.J."/>
            <person name="Makela M.R."/>
            <person name="Barry K."/>
            <person name="Chovatia M."/>
            <person name="Clum A."/>
            <person name="Daum C."/>
            <person name="Haridas S."/>
            <person name="He G."/>
            <person name="LaButti K."/>
            <person name="Lipzen A."/>
            <person name="Mondo S."/>
            <person name="Riley R."/>
            <person name="Salamov A."/>
            <person name="Simmons B.A."/>
            <person name="Magnuson J.K."/>
            <person name="Henrissat B."/>
            <person name="Mortensen U.H."/>
            <person name="Larsen T.O."/>
            <person name="Devries R.P."/>
            <person name="Grigoriev I.V."/>
            <person name="Machida M."/>
            <person name="Baker S.E."/>
            <person name="Andersen M.R."/>
        </authorList>
    </citation>
    <scope>NUCLEOTIDE SEQUENCE [LARGE SCALE GENOMIC DNA]</scope>
    <source>
        <strain evidence="3">CBS 130015</strain>
    </source>
</reference>
<keyword evidence="1" id="KW-0472">Membrane</keyword>
<keyword evidence="3" id="KW-1185">Reference proteome</keyword>
<evidence type="ECO:0000313" key="3">
    <source>
        <dbReference type="Proteomes" id="UP000325433"/>
    </source>
</evidence>
<keyword evidence="1" id="KW-1133">Transmembrane helix</keyword>
<evidence type="ECO:0000256" key="1">
    <source>
        <dbReference type="SAM" id="Phobius"/>
    </source>
</evidence>
<proteinExistence type="predicted"/>
<name>A0A5N6W9Q7_9EURO</name>
<keyword evidence="1" id="KW-0812">Transmembrane</keyword>
<protein>
    <submittedName>
        <fullName evidence="2">Uncharacterized protein</fullName>
    </submittedName>
</protein>
<dbReference type="EMBL" id="ML738301">
    <property type="protein sequence ID" value="KAE8317534.1"/>
    <property type="molecule type" value="Genomic_DNA"/>
</dbReference>
<dbReference type="Proteomes" id="UP000325433">
    <property type="component" value="Unassembled WGS sequence"/>
</dbReference>
<accession>A0A5N6W9Q7</accession>
<organism evidence="2 3">
    <name type="scientific">Aspergillus transmontanensis</name>
    <dbReference type="NCBI Taxonomy" id="1034304"/>
    <lineage>
        <taxon>Eukaryota</taxon>
        <taxon>Fungi</taxon>
        <taxon>Dikarya</taxon>
        <taxon>Ascomycota</taxon>
        <taxon>Pezizomycotina</taxon>
        <taxon>Eurotiomycetes</taxon>
        <taxon>Eurotiomycetidae</taxon>
        <taxon>Eurotiales</taxon>
        <taxon>Aspergillaceae</taxon>
        <taxon>Aspergillus</taxon>
        <taxon>Aspergillus subgen. Circumdati</taxon>
    </lineage>
</organism>
<feature type="transmembrane region" description="Helical" evidence="1">
    <location>
        <begin position="43"/>
        <end position="66"/>
    </location>
</feature>
<dbReference type="AlphaFoldDB" id="A0A5N6W9Q7"/>
<gene>
    <name evidence="2" type="ORF">BDV41DRAFT_15073</name>
</gene>